<evidence type="ECO:0000256" key="7">
    <source>
        <dbReference type="PROSITE-ProRule" id="PRU00103"/>
    </source>
</evidence>
<dbReference type="InterPro" id="IPR012954">
    <property type="entry name" value="BP28_C_dom"/>
</dbReference>
<keyword evidence="6 8" id="KW-0687">Ribonucleoprotein</keyword>
<dbReference type="OrthoDB" id="31183at2759"/>
<dbReference type="Pfam" id="PF08146">
    <property type="entry name" value="BP28CT"/>
    <property type="match status" value="1"/>
</dbReference>
<evidence type="ECO:0000256" key="6">
    <source>
        <dbReference type="ARBA" id="ARBA00023274"/>
    </source>
</evidence>
<evidence type="ECO:0000256" key="5">
    <source>
        <dbReference type="ARBA" id="ARBA00023242"/>
    </source>
</evidence>
<comment type="subcellular location">
    <subcellularLocation>
        <location evidence="1 8">Nucleus</location>
        <location evidence="1 8">Nucleolus</location>
    </subcellularLocation>
</comment>
<feature type="domain" description="BP28 C-terminal" evidence="9">
    <location>
        <begin position="1797"/>
        <end position="1947"/>
    </location>
</feature>
<evidence type="ECO:0000256" key="8">
    <source>
        <dbReference type="RuleBase" id="RU367065"/>
    </source>
</evidence>
<keyword evidence="4 8" id="KW-0698">rRNA processing</keyword>
<dbReference type="GO" id="GO:0032040">
    <property type="term" value="C:small-subunit processome"/>
    <property type="evidence" value="ECO:0007669"/>
    <property type="project" value="TreeGrafter"/>
</dbReference>
<dbReference type="GO" id="GO:0030686">
    <property type="term" value="C:90S preribosome"/>
    <property type="evidence" value="ECO:0007669"/>
    <property type="project" value="TreeGrafter"/>
</dbReference>
<reference evidence="10 11" key="1">
    <citation type="submission" date="2015-08" db="EMBL/GenBank/DDBJ databases">
        <title>Ancestral chromatin configuration constrains chromatin evolution on differentiating sex chromosomes in Drosophila.</title>
        <authorList>
            <person name="Zhou Q."/>
            <person name="Bachtrog D."/>
        </authorList>
    </citation>
    <scope>NUCLEOTIDE SEQUENCE [LARGE SCALE GENOMIC DNA]</scope>
    <source>
        <tissue evidence="10">Whole larvae</tissue>
    </source>
</reference>
<dbReference type="PANTHER" id="PTHR13457">
    <property type="entry name" value="BAP28"/>
    <property type="match status" value="1"/>
</dbReference>
<gene>
    <name evidence="10" type="ORF">Dbus_chr2Lg738</name>
</gene>
<name>A0A0M3QTC1_DROBS</name>
<dbReference type="InterPro" id="IPR021133">
    <property type="entry name" value="HEAT_type_2"/>
</dbReference>
<dbReference type="Gene3D" id="1.25.10.10">
    <property type="entry name" value="Leucine-rich Repeat Variant"/>
    <property type="match status" value="2"/>
</dbReference>
<dbReference type="InterPro" id="IPR016024">
    <property type="entry name" value="ARM-type_fold"/>
</dbReference>
<dbReference type="PROSITE" id="PS50077">
    <property type="entry name" value="HEAT_REPEAT"/>
    <property type="match status" value="1"/>
</dbReference>
<organism evidence="10 11">
    <name type="scientific">Drosophila busckii</name>
    <name type="common">Fruit fly</name>
    <dbReference type="NCBI Taxonomy" id="30019"/>
    <lineage>
        <taxon>Eukaryota</taxon>
        <taxon>Metazoa</taxon>
        <taxon>Ecdysozoa</taxon>
        <taxon>Arthropoda</taxon>
        <taxon>Hexapoda</taxon>
        <taxon>Insecta</taxon>
        <taxon>Pterygota</taxon>
        <taxon>Neoptera</taxon>
        <taxon>Endopterygota</taxon>
        <taxon>Diptera</taxon>
        <taxon>Brachycera</taxon>
        <taxon>Muscomorpha</taxon>
        <taxon>Ephydroidea</taxon>
        <taxon>Drosophilidae</taxon>
        <taxon>Drosophila</taxon>
    </lineage>
</organism>
<dbReference type="SMART" id="SM01036">
    <property type="entry name" value="BP28CT"/>
    <property type="match status" value="1"/>
</dbReference>
<dbReference type="Pfam" id="PF12397">
    <property type="entry name" value="U3snoRNP10"/>
    <property type="match status" value="1"/>
</dbReference>
<dbReference type="InterPro" id="IPR022125">
    <property type="entry name" value="U3snoRNP10_N"/>
</dbReference>
<dbReference type="SUPFAM" id="SSF48371">
    <property type="entry name" value="ARM repeat"/>
    <property type="match status" value="2"/>
</dbReference>
<evidence type="ECO:0000256" key="3">
    <source>
        <dbReference type="ARBA" id="ARBA00022517"/>
    </source>
</evidence>
<dbReference type="GO" id="GO:0045943">
    <property type="term" value="P:positive regulation of transcription by RNA polymerase I"/>
    <property type="evidence" value="ECO:0007669"/>
    <property type="project" value="TreeGrafter"/>
</dbReference>
<dbReference type="GO" id="GO:0030515">
    <property type="term" value="F:snoRNA binding"/>
    <property type="evidence" value="ECO:0007669"/>
    <property type="project" value="TreeGrafter"/>
</dbReference>
<dbReference type="InterPro" id="IPR011989">
    <property type="entry name" value="ARM-like"/>
</dbReference>
<feature type="repeat" description="HEAT" evidence="7">
    <location>
        <begin position="2041"/>
        <end position="2079"/>
    </location>
</feature>
<evidence type="ECO:0000313" key="10">
    <source>
        <dbReference type="EMBL" id="ALC38653.1"/>
    </source>
</evidence>
<evidence type="ECO:0000259" key="9">
    <source>
        <dbReference type="SMART" id="SM01036"/>
    </source>
</evidence>
<comment type="function">
    <text evidence="8">Involved in nucleolar processing of pre-18S ribosomal RNA.</text>
</comment>
<keyword evidence="11" id="KW-1185">Reference proteome</keyword>
<comment type="similarity">
    <text evidence="2 8">Belongs to the HEATR1/UTP10 family.</text>
</comment>
<dbReference type="GO" id="GO:0034455">
    <property type="term" value="C:t-UTP complex"/>
    <property type="evidence" value="ECO:0007669"/>
    <property type="project" value="TreeGrafter"/>
</dbReference>
<sequence>MSTSLAQQLHKLAAPQTSVTLADARSRASILFDPKEAATKDRRAIYEIGLSGLLELTAFNASFKEFQLTLFDEATLTLERAVEQSEVNELLNASIAKFMRLLSPYFLLRPAHMCFEWLLRRFQVHEYNRSDVMSLILPYHETNMFVQVLQTMRLRQSDEDWFWLRRLQRPGVPLSKTTIVNRAASVPSFLKFICQSTRSAVKELGPRAHQLQAQLNFYATVVVGALQTAKPLEDWHIATILESLLKGLSSHTVDFAAASYVIVAQLVSRTKLKTKVCNALLERVANCTFERLHTTALLLLIWIHDKQQAAQPQFTPETLHNLVCQKWLIEALAKLAKEQLAIQAICMPLLRGCVVAIRESSSVAHRQFLDSLLSEVAFNKSSAQQFINCFLDTFVETESAAMDTDDKPEDEDTIVIDSDDEEMPGIKTDFQTWYTEFLEKLERRYPEAFDASVKAALSSKHTSSNSQKALKLALGFRLNTTDEKAKRAYEKLYHYNPEWRLQAVQMLLQNLKHPKRRERSYQLLKECVADRLQDESAAVVSALLTLPTADFVEMLGATEFAQVLCELLQRAQQQRQTSWDAVVPQTVQHLTTSSVSDKYDANLLLLALMPYLFPSVELSAREQAALLIILNSNLAEKLPFLAKLQSDEKLNMAQQRQQFMDVLAAVAPAGGQKALLDSVEQAGGVEYLKAAPAKFTHLLLLITAFTKKQLLASDALQLLQRLDIYSKGLEFKLSKDSTQHVPLQLYVDFLLTLSRQTKFGDLANANWSELSAELKLTLKLLQLLGNQVFKEQSVQAERAEWTRVLKEFVNHALPKPQQKLQFLTNFYVYESLDWPDYAVLRLQGFKLLQAQLSSMKDNSFKLSLDQLLHLAHGCSAELQALRQQTLVTLKLLQKQKLEPHVNFLLESLLAHQSELNMDHEQYALILHTILESHEGKTKENMWRSKLRTQLQELLAAPQQPPHCSIALLQALKHLNSAELLTALLPLAQQMLQHVQQSDGKMQQLPKPYSIIYGAIMERFEGAVALKVLQRQPEAWQLLEASFALHAAYIELHAQLQPLPCLLLHSLHATTFDSFSNEHKVRLMQLIVKAASEATSDAIFLAAHKLLKHCSLDCQPLVPLLQQMCVQQATTPANKRRLATQPQLDLSSQAWKQGITLLELLEHKQHLQQTALLIPTLFQLLQNCLSLEEHSTVEYPKQLILSSLLHCCQLSQAQGVQLAKLLPESSFRIEQVVQCLRHTQNPQTQQHALLFLSHCATLYPQAVLHKIVEIFTFVGTTVARHDDAFSLHIIKQVVETIIPTLLLTQDHALLLPVLKVFADICLDVPVHRRLTLYQTLFRVLPAAAHHWQLLCMLLEAQMLQEQAQQGKQILQDKTRLEFACELTLSFEPAVILQTCVQLLSYLTELPASKAAFEQAQGSGNKQQQQQQQLLFDLRSRSFKQLRHFKYLILDFLSGLSCSQQFQAQLSNKELLKPLYQQFILHTLAYVAVLNQALHSSSGQPSLEKYWRVLLNHIHDVLDNAIGLLSPEYFLQVIVELLQHELLPVRLKLLQLLHTKLAATSSYFTNTDATHFALLFAPLGGFIDEILAAAATHTPQQAQLQQCALQALQLLAHRHGRSYLSECRELLAKLTRILKHRAQVPKAVLGNVVLTLVEICASIKAHALASLPKFAPQLTQLLKEQVQPGQAPDYVCCTLVAAIHKLFQTLPAFLGPYLLDIINALTRLSVQLDQSQLAQDKRALSLKQRLNEVWSALIEGVELRILVPSCAKAYESLLESQCYAELGILMRQLLAPCIKRYQNAQLLPVQEPLSELFLQSLQLRLQLKDKQLERQLLTDMEAAASEAFVAWILKLSESSFRPLHGKLHAWAMEQSQLEPQLSYFLLTQRMAEALKSLFVLFSGELLADAARLLSEHHMSELPDDATELANSVDLLQAILATLQHIFMHCSGDYINEHRFNTLLLPLVNQLENALVLHDEHAALQQTLTNCIAQLAAASNDVMWKQLNQQVLLKTRNSAPQVRILAFNSSVAIARKLGESFTPLLPETMPFIAELLEDEHERVERNTRSAVQELETILGEPVQKYL</sequence>
<dbReference type="EMBL" id="CP012523">
    <property type="protein sequence ID" value="ALC38653.1"/>
    <property type="molecule type" value="Genomic_DNA"/>
</dbReference>
<dbReference type="Pfam" id="PF23243">
    <property type="entry name" value="HEAT_HEATR1"/>
    <property type="match status" value="1"/>
</dbReference>
<evidence type="ECO:0000256" key="1">
    <source>
        <dbReference type="ARBA" id="ARBA00004604"/>
    </source>
</evidence>
<keyword evidence="5 8" id="KW-0539">Nucleus</keyword>
<dbReference type="InterPro" id="IPR040191">
    <property type="entry name" value="UTP10"/>
</dbReference>
<dbReference type="STRING" id="30019.A0A0M3QTC1"/>
<evidence type="ECO:0000256" key="2">
    <source>
        <dbReference type="ARBA" id="ARBA00010559"/>
    </source>
</evidence>
<proteinExistence type="inferred from homology"/>
<evidence type="ECO:0000256" key="4">
    <source>
        <dbReference type="ARBA" id="ARBA00022552"/>
    </source>
</evidence>
<dbReference type="InterPro" id="IPR056473">
    <property type="entry name" value="HEAT_Utp10/HEAT1"/>
</dbReference>
<keyword evidence="3 8" id="KW-0690">Ribosome biogenesis</keyword>
<dbReference type="PANTHER" id="PTHR13457:SF1">
    <property type="entry name" value="HEAT REPEAT-CONTAINING PROTEIN 1"/>
    <property type="match status" value="1"/>
</dbReference>
<accession>A0A0M3QTC1</accession>
<dbReference type="Proteomes" id="UP000494163">
    <property type="component" value="Chromosome 2L"/>
</dbReference>
<protein>
    <recommendedName>
        <fullName evidence="8">HEAT repeat-containing protein 1</fullName>
    </recommendedName>
</protein>
<dbReference type="OMA" id="NDVMWKQ"/>
<evidence type="ECO:0000313" key="11">
    <source>
        <dbReference type="Proteomes" id="UP000494163"/>
    </source>
</evidence>
<dbReference type="GO" id="GO:0000462">
    <property type="term" value="P:maturation of SSU-rRNA from tricistronic rRNA transcript (SSU-rRNA, 5.8S rRNA, LSU-rRNA)"/>
    <property type="evidence" value="ECO:0007669"/>
    <property type="project" value="TreeGrafter"/>
</dbReference>